<evidence type="ECO:0000313" key="7">
    <source>
        <dbReference type="EMBL" id="PNX74980.1"/>
    </source>
</evidence>
<evidence type="ECO:0000313" key="5">
    <source>
        <dbReference type="EMBL" id="PNX74063.1"/>
    </source>
</evidence>
<evidence type="ECO:0000313" key="4">
    <source>
        <dbReference type="EMBL" id="PNX73700.1"/>
    </source>
</evidence>
<proteinExistence type="predicted"/>
<dbReference type="EMBL" id="ASHM01023228">
    <property type="protein sequence ID" value="PNX71376.1"/>
    <property type="molecule type" value="Genomic_DNA"/>
</dbReference>
<dbReference type="Proteomes" id="UP000236291">
    <property type="component" value="Unassembled WGS sequence"/>
</dbReference>
<dbReference type="STRING" id="57577.A0A2K3L7A7"/>
<dbReference type="InterPro" id="IPR011009">
    <property type="entry name" value="Kinase-like_dom_sf"/>
</dbReference>
<reference evidence="6 8" key="1">
    <citation type="journal article" date="2014" name="Am. J. Bot.">
        <title>Genome assembly and annotation for red clover (Trifolium pratense; Fabaceae).</title>
        <authorList>
            <person name="Istvanek J."/>
            <person name="Jaros M."/>
            <person name="Krenek A."/>
            <person name="Repkova J."/>
        </authorList>
    </citation>
    <scope>NUCLEOTIDE SEQUENCE [LARGE SCALE GENOMIC DNA]</scope>
    <source>
        <strain evidence="8">cv. Tatra</strain>
        <tissue evidence="6">Young leaves</tissue>
    </source>
</reference>
<dbReference type="EMBL" id="ASHM01026414">
    <property type="protein sequence ID" value="PNX73700.1"/>
    <property type="molecule type" value="Genomic_DNA"/>
</dbReference>
<dbReference type="InterPro" id="IPR000719">
    <property type="entry name" value="Prot_kinase_dom"/>
</dbReference>
<comment type="caution">
    <text evidence="6">The sequence shown here is derived from an EMBL/GenBank/DDBJ whole genome shotgun (WGS) entry which is preliminary data.</text>
</comment>
<protein>
    <submittedName>
        <fullName evidence="6">LRR receptor-like kinase family protein</fullName>
    </submittedName>
</protein>
<dbReference type="EMBL" id="ASHM01026961">
    <property type="protein sequence ID" value="PNX74063.1"/>
    <property type="molecule type" value="Genomic_DNA"/>
</dbReference>
<accession>A0A2K3L7A7</accession>
<evidence type="ECO:0000313" key="8">
    <source>
        <dbReference type="Proteomes" id="UP000236291"/>
    </source>
</evidence>
<dbReference type="SUPFAM" id="SSF56112">
    <property type="entry name" value="Protein kinase-like (PK-like)"/>
    <property type="match status" value="1"/>
</dbReference>
<keyword evidence="6" id="KW-0675">Receptor</keyword>
<evidence type="ECO:0000256" key="1">
    <source>
        <dbReference type="ARBA" id="ARBA00004479"/>
    </source>
</evidence>
<feature type="domain" description="Protein kinase" evidence="2">
    <location>
        <begin position="45"/>
        <end position="306"/>
    </location>
</feature>
<dbReference type="EMBL" id="ASHM01027484">
    <property type="protein sequence ID" value="PNX74412.1"/>
    <property type="molecule type" value="Genomic_DNA"/>
</dbReference>
<dbReference type="PANTHER" id="PTHR48006">
    <property type="entry name" value="LEUCINE-RICH REPEAT-CONTAINING PROTEIN DDB_G0281931-RELATED"/>
    <property type="match status" value="1"/>
</dbReference>
<evidence type="ECO:0000313" key="6">
    <source>
        <dbReference type="EMBL" id="PNX74412.1"/>
    </source>
</evidence>
<organism evidence="6 8">
    <name type="scientific">Trifolium pratense</name>
    <name type="common">Red clover</name>
    <dbReference type="NCBI Taxonomy" id="57577"/>
    <lineage>
        <taxon>Eukaryota</taxon>
        <taxon>Viridiplantae</taxon>
        <taxon>Streptophyta</taxon>
        <taxon>Embryophyta</taxon>
        <taxon>Tracheophyta</taxon>
        <taxon>Spermatophyta</taxon>
        <taxon>Magnoliopsida</taxon>
        <taxon>eudicotyledons</taxon>
        <taxon>Gunneridae</taxon>
        <taxon>Pentapetalae</taxon>
        <taxon>rosids</taxon>
        <taxon>fabids</taxon>
        <taxon>Fabales</taxon>
        <taxon>Fabaceae</taxon>
        <taxon>Papilionoideae</taxon>
        <taxon>50 kb inversion clade</taxon>
        <taxon>NPAAA clade</taxon>
        <taxon>Hologalegina</taxon>
        <taxon>IRL clade</taxon>
        <taxon>Trifolieae</taxon>
        <taxon>Trifolium</taxon>
    </lineage>
</organism>
<evidence type="ECO:0000313" key="3">
    <source>
        <dbReference type="EMBL" id="PNX71376.1"/>
    </source>
</evidence>
<dbReference type="EMBL" id="ASHM01028345">
    <property type="protein sequence ID" value="PNX74980.1"/>
    <property type="molecule type" value="Genomic_DNA"/>
</dbReference>
<comment type="subcellular location">
    <subcellularLocation>
        <location evidence="1">Membrane</location>
        <topology evidence="1">Single-pass type I membrane protein</topology>
    </subcellularLocation>
</comment>
<dbReference type="Pfam" id="PF07714">
    <property type="entry name" value="PK_Tyr_Ser-Thr"/>
    <property type="match status" value="1"/>
</dbReference>
<dbReference type="Gene3D" id="3.30.200.20">
    <property type="entry name" value="Phosphorylase Kinase, domain 1"/>
    <property type="match status" value="1"/>
</dbReference>
<dbReference type="GO" id="GO:0004672">
    <property type="term" value="F:protein kinase activity"/>
    <property type="evidence" value="ECO:0007669"/>
    <property type="project" value="InterPro"/>
</dbReference>
<dbReference type="AlphaFoldDB" id="A0A2K3L7A7"/>
<keyword evidence="6" id="KW-0808">Transferase</keyword>
<dbReference type="InterPro" id="IPR051824">
    <property type="entry name" value="LRR_Rcpt-Like_S/T_Kinase"/>
</dbReference>
<reference evidence="6 8" key="2">
    <citation type="journal article" date="2017" name="Front. Plant Sci.">
        <title>Gene Classification and Mining of Molecular Markers Useful in Red Clover (Trifolium pratense) Breeding.</title>
        <authorList>
            <person name="Istvanek J."/>
            <person name="Dluhosova J."/>
            <person name="Dluhos P."/>
            <person name="Patkova L."/>
            <person name="Nedelnik J."/>
            <person name="Repkova J."/>
        </authorList>
    </citation>
    <scope>NUCLEOTIDE SEQUENCE [LARGE SCALE GENOMIC DNA]</scope>
    <source>
        <strain evidence="8">cv. Tatra</strain>
        <tissue evidence="6">Young leaves</tissue>
    </source>
</reference>
<name>A0A2K3L7A7_TRIPR</name>
<dbReference type="PANTHER" id="PTHR48006:SF74">
    <property type="entry name" value="LRR RECEPTOR-LIKE KINASE FAMILY PROTEIN"/>
    <property type="match status" value="1"/>
</dbReference>
<dbReference type="GO" id="GO:0005524">
    <property type="term" value="F:ATP binding"/>
    <property type="evidence" value="ECO:0007669"/>
    <property type="project" value="InterPro"/>
</dbReference>
<gene>
    <name evidence="3" type="ORF">L195_g027252</name>
    <name evidence="4" type="ORF">L195_g029604</name>
    <name evidence="5" type="ORF">L195_g029974</name>
    <name evidence="6" type="ORF">L195_g030331</name>
    <name evidence="7" type="ORF">L195_g030909</name>
</gene>
<sequence length="330" mass="37442">MVVSQMHKLINFRQIRKERKEISALLERLTSTIWLEELSAATDSFAIDNAIGVGKMGMMYQGNLPNGQLLAVKRLLNSQLFKRQFLSEATILCKYRHKNIVPLFGFCIEGNDRLLAYPYMSNGRLSKWLHPLKSEVVRLKWPQRANIALGIARGLSWLHDLHTVHFNICSQSILLDENFEPKISNFGEAKFMNPNIEDDLGIMFKVNDGKTKKDVYDFGSVLFELITGETYNELTRSCTRTNICGDPSNFYNAIDKSLTGEGFENEVCALLKIACECVKPLPDQRPTMLEVYNNISNVKKGRHGYSDDFDALRGSSEIVSSNSTNEIIEL</sequence>
<dbReference type="InterPro" id="IPR001245">
    <property type="entry name" value="Ser-Thr/Tyr_kinase_cat_dom"/>
</dbReference>
<evidence type="ECO:0000259" key="2">
    <source>
        <dbReference type="PROSITE" id="PS50011"/>
    </source>
</evidence>
<keyword evidence="6" id="KW-0418">Kinase</keyword>
<dbReference type="Gene3D" id="1.10.510.10">
    <property type="entry name" value="Transferase(Phosphotransferase) domain 1"/>
    <property type="match status" value="1"/>
</dbReference>
<dbReference type="PROSITE" id="PS50011">
    <property type="entry name" value="PROTEIN_KINASE_DOM"/>
    <property type="match status" value="1"/>
</dbReference>
<dbReference type="GO" id="GO:0016020">
    <property type="term" value="C:membrane"/>
    <property type="evidence" value="ECO:0007669"/>
    <property type="project" value="UniProtKB-SubCell"/>
</dbReference>